<dbReference type="Pfam" id="PF13607">
    <property type="entry name" value="Succ_CoA_lig"/>
    <property type="match status" value="1"/>
</dbReference>
<dbReference type="PANTHER" id="PTHR42793">
    <property type="entry name" value="COA BINDING DOMAIN CONTAINING PROTEIN"/>
    <property type="match status" value="1"/>
</dbReference>
<reference evidence="3 4" key="1">
    <citation type="submission" date="2016-11" db="EMBL/GenBank/DDBJ databases">
        <authorList>
            <person name="Varghese N."/>
            <person name="Submissions S."/>
        </authorList>
    </citation>
    <scope>NUCLEOTIDE SEQUENCE [LARGE SCALE GENOMIC DNA]</scope>
    <source>
        <strain evidence="3 4">DSM 28249</strain>
    </source>
</reference>
<keyword evidence="4" id="KW-1185">Reference proteome</keyword>
<dbReference type="PANTHER" id="PTHR42793:SF4">
    <property type="entry name" value="BLL6376 PROTEIN"/>
    <property type="match status" value="1"/>
</dbReference>
<dbReference type="Gene3D" id="3.40.50.720">
    <property type="entry name" value="NAD(P)-binding Rossmann-like Domain"/>
    <property type="match status" value="1"/>
</dbReference>
<gene>
    <name evidence="3" type="ORF">SAMN05443432_101128</name>
</gene>
<dbReference type="GO" id="GO:0006099">
    <property type="term" value="P:tricarboxylic acid cycle"/>
    <property type="evidence" value="ECO:0007669"/>
    <property type="project" value="UniProtKB-KW"/>
</dbReference>
<evidence type="ECO:0000313" key="4">
    <source>
        <dbReference type="Proteomes" id="UP000322545"/>
    </source>
</evidence>
<dbReference type="GO" id="GO:0005524">
    <property type="term" value="F:ATP binding"/>
    <property type="evidence" value="ECO:0007669"/>
    <property type="project" value="InterPro"/>
</dbReference>
<name>A0A1M6ZNK1_9RHOB</name>
<dbReference type="EMBL" id="FRCB01000001">
    <property type="protein sequence ID" value="SHL32061.1"/>
    <property type="molecule type" value="Genomic_DNA"/>
</dbReference>
<dbReference type="SMART" id="SM00881">
    <property type="entry name" value="CoA_binding"/>
    <property type="match status" value="1"/>
</dbReference>
<dbReference type="Gene3D" id="3.40.50.261">
    <property type="entry name" value="Succinyl-CoA synthetase domains"/>
    <property type="match status" value="2"/>
</dbReference>
<dbReference type="SUPFAM" id="SSF56059">
    <property type="entry name" value="Glutathione synthetase ATP-binding domain-like"/>
    <property type="match status" value="1"/>
</dbReference>
<proteinExistence type="predicted"/>
<dbReference type="SUPFAM" id="SSF51735">
    <property type="entry name" value="NAD(P)-binding Rossmann-fold domains"/>
    <property type="match status" value="1"/>
</dbReference>
<feature type="domain" description="CoA-binding" evidence="2">
    <location>
        <begin position="36"/>
        <end position="127"/>
    </location>
</feature>
<dbReference type="FunFam" id="3.40.50.261:FF:000021">
    <property type="entry name" value="Acetyl-CoA synthetase, putative"/>
    <property type="match status" value="1"/>
</dbReference>
<dbReference type="Gene3D" id="3.30.1490.20">
    <property type="entry name" value="ATP-grasp fold, A domain"/>
    <property type="match status" value="1"/>
</dbReference>
<dbReference type="SUPFAM" id="SSF52210">
    <property type="entry name" value="Succinyl-CoA synthetase domains"/>
    <property type="match status" value="2"/>
</dbReference>
<dbReference type="InterPro" id="IPR003781">
    <property type="entry name" value="CoA-bd"/>
</dbReference>
<evidence type="ECO:0000259" key="2">
    <source>
        <dbReference type="SMART" id="SM00881"/>
    </source>
</evidence>
<dbReference type="Pfam" id="PF13549">
    <property type="entry name" value="ATP-grasp_5"/>
    <property type="match status" value="1"/>
</dbReference>
<organism evidence="3 4">
    <name type="scientific">Roseovarius litoreus</name>
    <dbReference type="NCBI Taxonomy" id="1155722"/>
    <lineage>
        <taxon>Bacteria</taxon>
        <taxon>Pseudomonadati</taxon>
        <taxon>Pseudomonadota</taxon>
        <taxon>Alphaproteobacteria</taxon>
        <taxon>Rhodobacterales</taxon>
        <taxon>Roseobacteraceae</taxon>
        <taxon>Roseovarius</taxon>
    </lineage>
</organism>
<accession>A0A1M6ZNK1</accession>
<dbReference type="InterPro" id="IPR036291">
    <property type="entry name" value="NAD(P)-bd_dom_sf"/>
</dbReference>
<dbReference type="Pfam" id="PF13380">
    <property type="entry name" value="CoA_binding_2"/>
    <property type="match status" value="1"/>
</dbReference>
<keyword evidence="1" id="KW-0816">Tricarboxylic acid cycle</keyword>
<dbReference type="Proteomes" id="UP000322545">
    <property type="component" value="Unassembled WGS sequence"/>
</dbReference>
<dbReference type="InterPro" id="IPR032875">
    <property type="entry name" value="Succ_CoA_lig_flav_dom"/>
</dbReference>
<evidence type="ECO:0000313" key="3">
    <source>
        <dbReference type="EMBL" id="SHL32061.1"/>
    </source>
</evidence>
<protein>
    <submittedName>
        <fullName evidence="3">Acyl-CoA synthetase (NDP forming)</fullName>
    </submittedName>
</protein>
<dbReference type="AlphaFoldDB" id="A0A1M6ZNK1"/>
<evidence type="ECO:0000256" key="1">
    <source>
        <dbReference type="ARBA" id="ARBA00022532"/>
    </source>
</evidence>
<dbReference type="InterPro" id="IPR016102">
    <property type="entry name" value="Succinyl-CoA_synth-like"/>
</dbReference>
<dbReference type="Gene3D" id="3.30.470.20">
    <property type="entry name" value="ATP-grasp fold, B domain"/>
    <property type="match status" value="1"/>
</dbReference>
<sequence>MVKKPLFLLAENIPAGGSRRLRAREGAQMRRDLKRLLRPRSIAVIGGGAWCANVVEQCRKMGFDGTIWPVHPTRDTLADVPAFAGIEDVPGVPDAAFIGVNRHATVEIVRHLAGIGAGGAVCFASGFREAQAETGDGAGLQEALLQAAGGMPILGPNCYGMINYLDGALLWPDQHGGQRCDRGVAIVTQSSNIAINLTMQARGLPIAYVVTAGNQAQTGLADLGRALLADDRVSALGLHIEGIGDLRAFEALAAEARARGKPIVALKAGRSDHARAAAVSHTASMAGSDAGGRALLDRLGIARVASLPALLETLKLVHFAGPLRSNRIASMSCSGGEASLVADSAEGRDIVLPPLSARQRDGLRAALGPKVALANPLDYHTYIWGDTAAMARAFAAMLSGDLGLGCLIVDFPRTDRCSMAAWDCAIEASRLAAGGSTTPLALIATLPEGMSEPVAQRCIDAGLIPLLGLDDALSAIEAAAFLGEARRDPAPLLLPGTPAALRTLSEAEAKAELAGHGLAVPRAERATQAGALAAAAHRIGAPLVIKAEGLAHKSDMGGVVLAPDDPQAALAAARRMPCDSWLVEEMVTGAVAELLIGVLRDPAHGFVLTLAAGGTLTEIIADSTQLLLPVEAQDIDAALDTLRIARLLEGYRGKPAADREAIVRAVLAVQDYVIAQAHRLEEVEINPLICTPDRAVAVDALITIGEPT</sequence>
<dbReference type="InterPro" id="IPR013815">
    <property type="entry name" value="ATP_grasp_subdomain_1"/>
</dbReference>